<reference evidence="6 7" key="1">
    <citation type="submission" date="2023-07" db="EMBL/GenBank/DDBJ databases">
        <title>Sorghum-associated microbial communities from plants grown in Nebraska, USA.</title>
        <authorList>
            <person name="Schachtman D."/>
        </authorList>
    </citation>
    <scope>NUCLEOTIDE SEQUENCE [LARGE SCALE GENOMIC DNA]</scope>
    <source>
        <strain evidence="6 7">3262</strain>
    </source>
</reference>
<dbReference type="PANTHER" id="PTHR35333:SF3">
    <property type="entry name" value="BETA-LACTAMASE-TYPE TRANSPEPTIDASE FOLD CONTAINING PROTEIN"/>
    <property type="match status" value="1"/>
</dbReference>
<dbReference type="Pfam" id="PF13354">
    <property type="entry name" value="Beta-lactamase2"/>
    <property type="match status" value="1"/>
</dbReference>
<dbReference type="RefSeq" id="WP_310097641.1">
    <property type="nucleotide sequence ID" value="NZ_JAVDUU010000003.1"/>
</dbReference>
<feature type="chain" id="PRO_5046943451" description="beta-lactamase" evidence="4">
    <location>
        <begin position="19"/>
        <end position="420"/>
    </location>
</feature>
<dbReference type="EC" id="3.5.2.6" evidence="3"/>
<keyword evidence="7" id="KW-1185">Reference proteome</keyword>
<dbReference type="InterPro" id="IPR012338">
    <property type="entry name" value="Beta-lactam/transpept-like"/>
</dbReference>
<dbReference type="EMBL" id="JAVDUU010000003">
    <property type="protein sequence ID" value="MDR6943429.1"/>
    <property type="molecule type" value="Genomic_DNA"/>
</dbReference>
<keyword evidence="4" id="KW-0732">Signal</keyword>
<evidence type="ECO:0000256" key="3">
    <source>
        <dbReference type="ARBA" id="ARBA00012865"/>
    </source>
</evidence>
<accession>A0ABU1TDT9</accession>
<gene>
    <name evidence="6" type="ORF">J2W55_003282</name>
</gene>
<feature type="domain" description="Beta-lactamase class A catalytic" evidence="5">
    <location>
        <begin position="71"/>
        <end position="354"/>
    </location>
</feature>
<evidence type="ECO:0000313" key="7">
    <source>
        <dbReference type="Proteomes" id="UP001247620"/>
    </source>
</evidence>
<evidence type="ECO:0000256" key="1">
    <source>
        <dbReference type="ARBA" id="ARBA00001526"/>
    </source>
</evidence>
<evidence type="ECO:0000256" key="2">
    <source>
        <dbReference type="ARBA" id="ARBA00009009"/>
    </source>
</evidence>
<dbReference type="Gene3D" id="3.40.710.10">
    <property type="entry name" value="DD-peptidase/beta-lactamase superfamily"/>
    <property type="match status" value="1"/>
</dbReference>
<feature type="signal peptide" evidence="4">
    <location>
        <begin position="1"/>
        <end position="18"/>
    </location>
</feature>
<dbReference type="PANTHER" id="PTHR35333">
    <property type="entry name" value="BETA-LACTAMASE"/>
    <property type="match status" value="1"/>
</dbReference>
<sequence>MKLYSILLLLLSSIPCFAQQPDTVFLKKLFQSHPELFGSILNHPTQNEIQILYTQINRDKNNVPHFKSYSYRLNAKHYFYPASTVKLPTAIFALEKLNELRITGLNKQSAMITDSAFTGQTKVTTDTSSADGLPSIENYIKKILLVSDNDAFNRLYEFVGRAEINRKLKKYRLYNTRIIGRLAVGDAGESTRHTNPITFYNKGNVIYKKVAMYDSLNYPMQLENLIQGKAYLDSSNRLVNKPFDFSQKNVYSIADQQQVLKRLLFPEVFPKEQRYNLTQADYSFIYRYMSMFPTENIKPTYNRPEFFPAYCKFLFYGGDSTATPEPGIRIFNKVGDSYGYDIDNAYIVDFKTKTEFMLTAVVQSNEDGIYNDNKYEYATVCLPFLKNLGRVIYQYELKRPKKHLPDLTKFKFNYKTVKQN</sequence>
<dbReference type="Proteomes" id="UP001247620">
    <property type="component" value="Unassembled WGS sequence"/>
</dbReference>
<name>A0ABU1TDT9_9SPHI</name>
<dbReference type="InterPro" id="IPR000871">
    <property type="entry name" value="Beta-lactam_class-A"/>
</dbReference>
<proteinExistence type="inferred from homology"/>
<comment type="catalytic activity">
    <reaction evidence="1">
        <text>a beta-lactam + H2O = a substituted beta-amino acid</text>
        <dbReference type="Rhea" id="RHEA:20401"/>
        <dbReference type="ChEBI" id="CHEBI:15377"/>
        <dbReference type="ChEBI" id="CHEBI:35627"/>
        <dbReference type="ChEBI" id="CHEBI:140347"/>
        <dbReference type="EC" id="3.5.2.6"/>
    </reaction>
</comment>
<comment type="similarity">
    <text evidence="2">Belongs to the class-A beta-lactamase family.</text>
</comment>
<protein>
    <recommendedName>
        <fullName evidence="3">beta-lactamase</fullName>
        <ecNumber evidence="3">3.5.2.6</ecNumber>
    </recommendedName>
</protein>
<dbReference type="SUPFAM" id="SSF56601">
    <property type="entry name" value="beta-lactamase/transpeptidase-like"/>
    <property type="match status" value="1"/>
</dbReference>
<organism evidence="6 7">
    <name type="scientific">Mucilaginibacter pocheonensis</name>
    <dbReference type="NCBI Taxonomy" id="398050"/>
    <lineage>
        <taxon>Bacteria</taxon>
        <taxon>Pseudomonadati</taxon>
        <taxon>Bacteroidota</taxon>
        <taxon>Sphingobacteriia</taxon>
        <taxon>Sphingobacteriales</taxon>
        <taxon>Sphingobacteriaceae</taxon>
        <taxon>Mucilaginibacter</taxon>
    </lineage>
</organism>
<evidence type="ECO:0000313" key="6">
    <source>
        <dbReference type="EMBL" id="MDR6943429.1"/>
    </source>
</evidence>
<evidence type="ECO:0000256" key="4">
    <source>
        <dbReference type="SAM" id="SignalP"/>
    </source>
</evidence>
<evidence type="ECO:0000259" key="5">
    <source>
        <dbReference type="Pfam" id="PF13354"/>
    </source>
</evidence>
<dbReference type="InterPro" id="IPR045155">
    <property type="entry name" value="Beta-lactam_cat"/>
</dbReference>
<comment type="caution">
    <text evidence="6">The sequence shown here is derived from an EMBL/GenBank/DDBJ whole genome shotgun (WGS) entry which is preliminary data.</text>
</comment>